<protein>
    <submittedName>
        <fullName evidence="2">Uncharacterized protein</fullName>
    </submittedName>
</protein>
<evidence type="ECO:0000313" key="2">
    <source>
        <dbReference type="EMBL" id="EPB85803.1"/>
    </source>
</evidence>
<dbReference type="OrthoDB" id="1043111at2759"/>
<dbReference type="SUPFAM" id="SSF54236">
    <property type="entry name" value="Ubiquitin-like"/>
    <property type="match status" value="1"/>
</dbReference>
<dbReference type="InterPro" id="IPR029071">
    <property type="entry name" value="Ubiquitin-like_domsf"/>
</dbReference>
<feature type="compositionally biased region" description="Polar residues" evidence="1">
    <location>
        <begin position="48"/>
        <end position="76"/>
    </location>
</feature>
<feature type="region of interest" description="Disordered" evidence="1">
    <location>
        <begin position="48"/>
        <end position="86"/>
    </location>
</feature>
<feature type="region of interest" description="Disordered" evidence="1">
    <location>
        <begin position="1"/>
        <end position="29"/>
    </location>
</feature>
<dbReference type="VEuPathDB" id="FungiDB:HMPREF1544_07385"/>
<dbReference type="AlphaFoldDB" id="S2JSW2"/>
<dbReference type="EMBL" id="KE124003">
    <property type="protein sequence ID" value="EPB85803.1"/>
    <property type="molecule type" value="Genomic_DNA"/>
</dbReference>
<feature type="compositionally biased region" description="Polar residues" evidence="1">
    <location>
        <begin position="19"/>
        <end position="29"/>
    </location>
</feature>
<dbReference type="Proteomes" id="UP000014254">
    <property type="component" value="Unassembled WGS sequence"/>
</dbReference>
<evidence type="ECO:0000313" key="3">
    <source>
        <dbReference type="Proteomes" id="UP000014254"/>
    </source>
</evidence>
<name>S2JSW2_MUCC1</name>
<keyword evidence="3" id="KW-1185">Reference proteome</keyword>
<gene>
    <name evidence="2" type="ORF">HMPREF1544_07385</name>
</gene>
<sequence>MGCGQSKSNEFSHEEGVIPQSTVNNNINQQDVPPIVITKAHSIASVDSSLPQSTSANATAPDTKTWTQLENNTTQDGPAADVHQSMSEKPPVIIEERTQVHGYGDPPNLIQHSNEQATIRQVKPIVINSPESMSEPTIVPASDIPQAKAAAVEAGILAPSSNESTPLEPSSSTPWSILIRRNSSSSKDTAIEISTIEPFMTVSDVKRKIHVEPGQQIKLIHLGKILQDHSTLVPSSCSKSQLKKNAVRVANRGVIQAMVYKK</sequence>
<accession>S2JSW2</accession>
<proteinExistence type="predicted"/>
<reference evidence="3" key="1">
    <citation type="submission" date="2013-05" db="EMBL/GenBank/DDBJ databases">
        <title>The Genome sequence of Mucor circinelloides f. circinelloides 1006PhL.</title>
        <authorList>
            <consortium name="The Broad Institute Genomics Platform"/>
            <person name="Cuomo C."/>
            <person name="Earl A."/>
            <person name="Findley K."/>
            <person name="Lee S.C."/>
            <person name="Walker B."/>
            <person name="Young S."/>
            <person name="Zeng Q."/>
            <person name="Gargeya S."/>
            <person name="Fitzgerald M."/>
            <person name="Haas B."/>
            <person name="Abouelleil A."/>
            <person name="Allen A.W."/>
            <person name="Alvarado L."/>
            <person name="Arachchi H.M."/>
            <person name="Berlin A.M."/>
            <person name="Chapman S.B."/>
            <person name="Gainer-Dewar J."/>
            <person name="Goldberg J."/>
            <person name="Griggs A."/>
            <person name="Gujja S."/>
            <person name="Hansen M."/>
            <person name="Howarth C."/>
            <person name="Imamovic A."/>
            <person name="Ireland A."/>
            <person name="Larimer J."/>
            <person name="McCowan C."/>
            <person name="Murphy C."/>
            <person name="Pearson M."/>
            <person name="Poon T.W."/>
            <person name="Priest M."/>
            <person name="Roberts A."/>
            <person name="Saif S."/>
            <person name="Shea T."/>
            <person name="Sisk P."/>
            <person name="Sykes S."/>
            <person name="Wortman J."/>
            <person name="Nusbaum C."/>
            <person name="Birren B."/>
        </authorList>
    </citation>
    <scope>NUCLEOTIDE SEQUENCE [LARGE SCALE GENOMIC DNA]</scope>
    <source>
        <strain evidence="3">1006PhL</strain>
    </source>
</reference>
<dbReference type="Gene3D" id="3.10.20.90">
    <property type="entry name" value="Phosphatidylinositol 3-kinase Catalytic Subunit, Chain A, domain 1"/>
    <property type="match status" value="1"/>
</dbReference>
<dbReference type="InParanoid" id="S2JSW2"/>
<dbReference type="OMA" id="TIEPFMT"/>
<organism evidence="2 3">
    <name type="scientific">Mucor circinelloides f. circinelloides (strain 1006PhL)</name>
    <name type="common">Mucormycosis agent</name>
    <name type="synonym">Calyptromyces circinelloides</name>
    <dbReference type="NCBI Taxonomy" id="1220926"/>
    <lineage>
        <taxon>Eukaryota</taxon>
        <taxon>Fungi</taxon>
        <taxon>Fungi incertae sedis</taxon>
        <taxon>Mucoromycota</taxon>
        <taxon>Mucoromycotina</taxon>
        <taxon>Mucoromycetes</taxon>
        <taxon>Mucorales</taxon>
        <taxon>Mucorineae</taxon>
        <taxon>Mucoraceae</taxon>
        <taxon>Mucor</taxon>
    </lineage>
</organism>
<evidence type="ECO:0000256" key="1">
    <source>
        <dbReference type="SAM" id="MobiDB-lite"/>
    </source>
</evidence>